<dbReference type="InterPro" id="IPR000160">
    <property type="entry name" value="GGDEF_dom"/>
</dbReference>
<dbReference type="GO" id="GO:0071111">
    <property type="term" value="F:cyclic-guanylate-specific phosphodiesterase activity"/>
    <property type="evidence" value="ECO:0007669"/>
    <property type="project" value="UniProtKB-EC"/>
</dbReference>
<dbReference type="SMART" id="SM00091">
    <property type="entry name" value="PAS"/>
    <property type="match status" value="1"/>
</dbReference>
<dbReference type="HOGENOM" id="CLU_000445_70_50_4"/>
<reference evidence="6" key="1">
    <citation type="submission" date="2005-08" db="EMBL/GenBank/DDBJ databases">
        <title>Complete sequence of Dechloromonas aromatica RCB.</title>
        <authorList>
            <person name="Salinero K.K."/>
            <person name="Copeland A."/>
            <person name="Lucas S."/>
            <person name="Lapidus A."/>
            <person name="Barry K."/>
            <person name="Detter J.C."/>
            <person name="Glavina T."/>
            <person name="Hammon N."/>
            <person name="Israni S."/>
            <person name="Pitluck S."/>
            <person name="Di Bartolo G."/>
            <person name="Trong S."/>
            <person name="Schmutz J."/>
            <person name="Larimer F."/>
            <person name="Land M."/>
            <person name="Ivanova N."/>
            <person name="Richardson P."/>
        </authorList>
    </citation>
    <scope>NUCLEOTIDE SEQUENCE</scope>
    <source>
        <strain evidence="6">RCB</strain>
    </source>
</reference>
<feature type="domain" description="PAS" evidence="2">
    <location>
        <begin position="31"/>
        <end position="95"/>
    </location>
</feature>
<dbReference type="InterPro" id="IPR000014">
    <property type="entry name" value="PAS"/>
</dbReference>
<dbReference type="InterPro" id="IPR052155">
    <property type="entry name" value="Biofilm_reg_signaling"/>
</dbReference>
<dbReference type="CDD" id="cd01948">
    <property type="entry name" value="EAL"/>
    <property type="match status" value="1"/>
</dbReference>
<dbReference type="InterPro" id="IPR001633">
    <property type="entry name" value="EAL_dom"/>
</dbReference>
<accession>Q47H73</accession>
<dbReference type="FunFam" id="3.20.20.450:FF:000001">
    <property type="entry name" value="Cyclic di-GMP phosphodiesterase yahA"/>
    <property type="match status" value="1"/>
</dbReference>
<evidence type="ECO:0000259" key="2">
    <source>
        <dbReference type="PROSITE" id="PS50112"/>
    </source>
</evidence>
<dbReference type="Pfam" id="PF00563">
    <property type="entry name" value="EAL"/>
    <property type="match status" value="1"/>
</dbReference>
<sequence length="585" mass="64895">MTRGVGEEIIEQLFSDSKVGAAGSATAMTEQETMFRSTMEAAQVGIFVLQNQRFKYVNPFLVGMFGYSAEELLEQMGPLDLILPEQHAFVIEQMQLRAAGVLGHNYELTGLRKDGSTLPIMVLGSPSVIGGLPASVGTVLDISAQKAAEQRIRELADYDVLTGLPNRRLLRERFEQLLAAAEREKSEIAVIFLDLDHFKRVNDSLGHSVGDELLCEVARRLDSVVRRIDTLARLGGDEFIFAMPGFHTAAAVEVARRLVEVFSRPFEVAGHELTVTPSLGISIYPHDGRDLETLLRNADTAMYRAKEMGRNAFQFYSSEMNTTTLDRLLMESNLRRALVQNEFILHYQPLVNLETGLIIGVEALIRWLHPELGLIMPDRFIHVAEETGLINPIGDWVLCEACRQAKAWCDAGLPPICMAVNVAPVQFRQAGFVEMVAGALATSGLDASRLELELTERTVMHDADINMGTLSALHRMGVELSLDDFGTGYSSLAYLKRFPVGKLKIDRSFVNDLETDPDDWAIASTIVSMGRSLRMTVLAEGVEKVEQLALLRKMGCDMAQGYYFSRPMSADGMADMLRLQPFINR</sequence>
<evidence type="ECO:0000259" key="4">
    <source>
        <dbReference type="PROSITE" id="PS50883"/>
    </source>
</evidence>
<dbReference type="CDD" id="cd01949">
    <property type="entry name" value="GGDEF"/>
    <property type="match status" value="1"/>
</dbReference>
<dbReference type="CDD" id="cd00130">
    <property type="entry name" value="PAS"/>
    <property type="match status" value="1"/>
</dbReference>
<dbReference type="SMART" id="SM00267">
    <property type="entry name" value="GGDEF"/>
    <property type="match status" value="1"/>
</dbReference>
<dbReference type="FunFam" id="3.30.70.270:FF:000001">
    <property type="entry name" value="Diguanylate cyclase domain protein"/>
    <property type="match status" value="1"/>
</dbReference>
<evidence type="ECO:0000259" key="5">
    <source>
        <dbReference type="PROSITE" id="PS50887"/>
    </source>
</evidence>
<dbReference type="GO" id="GO:0071732">
    <property type="term" value="P:cellular response to nitric oxide"/>
    <property type="evidence" value="ECO:0007669"/>
    <property type="project" value="UniProtKB-ARBA"/>
</dbReference>
<dbReference type="PANTHER" id="PTHR44757:SF2">
    <property type="entry name" value="BIOFILM ARCHITECTURE MAINTENANCE PROTEIN MBAA"/>
    <property type="match status" value="1"/>
</dbReference>
<dbReference type="SUPFAM" id="SSF55073">
    <property type="entry name" value="Nucleotide cyclase"/>
    <property type="match status" value="1"/>
</dbReference>
<dbReference type="PANTHER" id="PTHR44757">
    <property type="entry name" value="DIGUANYLATE CYCLASE DGCP"/>
    <property type="match status" value="1"/>
</dbReference>
<dbReference type="Gene3D" id="3.20.20.450">
    <property type="entry name" value="EAL domain"/>
    <property type="match status" value="1"/>
</dbReference>
<feature type="domain" description="GGDEF" evidence="5">
    <location>
        <begin position="186"/>
        <end position="318"/>
    </location>
</feature>
<dbReference type="STRING" id="159087.Daro_1052"/>
<evidence type="ECO:0000256" key="1">
    <source>
        <dbReference type="ARBA" id="ARBA00051114"/>
    </source>
</evidence>
<dbReference type="InterPro" id="IPR029787">
    <property type="entry name" value="Nucleotide_cyclase"/>
</dbReference>
<dbReference type="SUPFAM" id="SSF55785">
    <property type="entry name" value="PYP-like sensor domain (PAS domain)"/>
    <property type="match status" value="1"/>
</dbReference>
<name>Q47H73_DECAR</name>
<comment type="catalytic activity">
    <reaction evidence="1">
        <text>3',3'-c-di-GMP + H2O = 5'-phosphoguanylyl(3'-&gt;5')guanosine + H(+)</text>
        <dbReference type="Rhea" id="RHEA:24902"/>
        <dbReference type="ChEBI" id="CHEBI:15377"/>
        <dbReference type="ChEBI" id="CHEBI:15378"/>
        <dbReference type="ChEBI" id="CHEBI:58754"/>
        <dbReference type="ChEBI" id="CHEBI:58805"/>
        <dbReference type="EC" id="3.1.4.52"/>
    </reaction>
    <physiologicalReaction direction="left-to-right" evidence="1">
        <dbReference type="Rhea" id="RHEA:24903"/>
    </physiologicalReaction>
</comment>
<dbReference type="NCBIfam" id="TIGR00229">
    <property type="entry name" value="sensory_box"/>
    <property type="match status" value="1"/>
</dbReference>
<dbReference type="InterPro" id="IPR035919">
    <property type="entry name" value="EAL_sf"/>
</dbReference>
<dbReference type="PROSITE" id="PS50112">
    <property type="entry name" value="PAS"/>
    <property type="match status" value="1"/>
</dbReference>
<dbReference type="KEGG" id="dar:Daro_1052"/>
<feature type="domain" description="EAL" evidence="4">
    <location>
        <begin position="327"/>
        <end position="581"/>
    </location>
</feature>
<dbReference type="Pfam" id="PF00989">
    <property type="entry name" value="PAS"/>
    <property type="match status" value="1"/>
</dbReference>
<dbReference type="InterPro" id="IPR013767">
    <property type="entry name" value="PAS_fold"/>
</dbReference>
<feature type="domain" description="PAC" evidence="3">
    <location>
        <begin position="104"/>
        <end position="154"/>
    </location>
</feature>
<dbReference type="NCBIfam" id="TIGR00254">
    <property type="entry name" value="GGDEF"/>
    <property type="match status" value="1"/>
</dbReference>
<dbReference type="SMART" id="SM00052">
    <property type="entry name" value="EAL"/>
    <property type="match status" value="1"/>
</dbReference>
<dbReference type="InterPro" id="IPR035965">
    <property type="entry name" value="PAS-like_dom_sf"/>
</dbReference>
<evidence type="ECO:0000259" key="3">
    <source>
        <dbReference type="PROSITE" id="PS50113"/>
    </source>
</evidence>
<dbReference type="PROSITE" id="PS50883">
    <property type="entry name" value="EAL"/>
    <property type="match status" value="1"/>
</dbReference>
<dbReference type="Gene3D" id="3.30.450.20">
    <property type="entry name" value="PAS domain"/>
    <property type="match status" value="1"/>
</dbReference>
<dbReference type="EMBL" id="CP000089">
    <property type="protein sequence ID" value="AAZ45808.1"/>
    <property type="molecule type" value="Genomic_DNA"/>
</dbReference>
<evidence type="ECO:0000313" key="6">
    <source>
        <dbReference type="EMBL" id="AAZ45808.1"/>
    </source>
</evidence>
<dbReference type="PROSITE" id="PS50113">
    <property type="entry name" value="PAC"/>
    <property type="match status" value="1"/>
</dbReference>
<proteinExistence type="predicted"/>
<dbReference type="Gene3D" id="3.30.70.270">
    <property type="match status" value="1"/>
</dbReference>
<dbReference type="AlphaFoldDB" id="Q47H73"/>
<dbReference type="InterPro" id="IPR043128">
    <property type="entry name" value="Rev_trsase/Diguanyl_cyclase"/>
</dbReference>
<dbReference type="Pfam" id="PF00990">
    <property type="entry name" value="GGDEF"/>
    <property type="match status" value="1"/>
</dbReference>
<dbReference type="InterPro" id="IPR000700">
    <property type="entry name" value="PAS-assoc_C"/>
</dbReference>
<gene>
    <name evidence="6" type="ordered locus">Daro_1052</name>
</gene>
<protein>
    <submittedName>
        <fullName evidence="6">Diguanylate cyclase/phosphodiesterase with PAS/PAC sensor(S)</fullName>
    </submittedName>
</protein>
<dbReference type="OrthoDB" id="9813903at2"/>
<organism evidence="6">
    <name type="scientific">Dechloromonas aromatica (strain RCB)</name>
    <dbReference type="NCBI Taxonomy" id="159087"/>
    <lineage>
        <taxon>Bacteria</taxon>
        <taxon>Pseudomonadati</taxon>
        <taxon>Pseudomonadota</taxon>
        <taxon>Betaproteobacteria</taxon>
        <taxon>Rhodocyclales</taxon>
        <taxon>Azonexaceae</taxon>
        <taxon>Dechloromonas</taxon>
    </lineage>
</organism>
<dbReference type="PROSITE" id="PS50887">
    <property type="entry name" value="GGDEF"/>
    <property type="match status" value="1"/>
</dbReference>
<dbReference type="SUPFAM" id="SSF141868">
    <property type="entry name" value="EAL domain-like"/>
    <property type="match status" value="1"/>
</dbReference>
<dbReference type="eggNOG" id="COG5001">
    <property type="taxonomic scope" value="Bacteria"/>
</dbReference>